<protein>
    <submittedName>
        <fullName evidence="4">Uncharacterized protein</fullName>
    </submittedName>
</protein>
<evidence type="ECO:0000256" key="2">
    <source>
        <dbReference type="SAM" id="Phobius"/>
    </source>
</evidence>
<organism evidence="4">
    <name type="scientific">Hemiselmis andersenii</name>
    <name type="common">Cryptophyte alga</name>
    <dbReference type="NCBI Taxonomy" id="464988"/>
    <lineage>
        <taxon>Eukaryota</taxon>
        <taxon>Cryptophyceae</taxon>
        <taxon>Cryptomonadales</taxon>
        <taxon>Hemiselmidaceae</taxon>
        <taxon>Hemiselmis</taxon>
    </lineage>
</organism>
<keyword evidence="2" id="KW-1133">Transmembrane helix</keyword>
<name>A0A6T8PJ26_HEMAN</name>
<feature type="transmembrane region" description="Helical" evidence="2">
    <location>
        <begin position="37"/>
        <end position="60"/>
    </location>
</feature>
<dbReference type="EMBL" id="HBFK01041460">
    <property type="protein sequence ID" value="CAD8758641.1"/>
    <property type="molecule type" value="Transcribed_RNA"/>
</dbReference>
<dbReference type="AlphaFoldDB" id="A0A6T8PJ26"/>
<accession>A0A6T8PJ26</accession>
<reference evidence="4" key="1">
    <citation type="submission" date="2021-01" db="EMBL/GenBank/DDBJ databases">
        <authorList>
            <person name="Corre E."/>
            <person name="Pelletier E."/>
            <person name="Niang G."/>
            <person name="Scheremetjew M."/>
            <person name="Finn R."/>
            <person name="Kale V."/>
            <person name="Holt S."/>
            <person name="Cochrane G."/>
            <person name="Meng A."/>
            <person name="Brown T."/>
            <person name="Cohen L."/>
        </authorList>
    </citation>
    <scope>NUCLEOTIDE SEQUENCE</scope>
    <source>
        <strain evidence="3">CCMP441</strain>
        <strain evidence="4">CCMP644</strain>
    </source>
</reference>
<gene>
    <name evidence="4" type="ORF">HAND00432_LOCUS25972</name>
    <name evidence="3" type="ORF">HAND1043_LOCUS25155</name>
</gene>
<evidence type="ECO:0000313" key="4">
    <source>
        <dbReference type="EMBL" id="CAD8974970.1"/>
    </source>
</evidence>
<evidence type="ECO:0000256" key="1">
    <source>
        <dbReference type="SAM" id="MobiDB-lite"/>
    </source>
</evidence>
<keyword evidence="2" id="KW-0812">Transmembrane</keyword>
<feature type="region of interest" description="Disordered" evidence="1">
    <location>
        <begin position="186"/>
        <end position="209"/>
    </location>
</feature>
<keyword evidence="2" id="KW-0472">Membrane</keyword>
<sequence>MVYGSMGDHVGSVEEGGRVAAGEASERPGLSGARRKVIVGVGCLVAASALAVAGVVGGGASSREAVLVQRGAERLEMLSQTSARTDLVHPYGSMYPANPKFINSKGAPQQAVNTLPNHPFHNGHRPKMVLNDDFEHEPYGNHLPWEHAPAGALAKYDKRADKMKAYSYMVDRDGTVDRWDSDLREDEVDPTHVGEGTLQKMSPLPHPNPSVSDVAKALVNVQRQEIRKSFRDVLPKGAFHDSIVDSQSGRSLFVPDTTYGARQVHCPPGLVRCPDSTCVASMGYCPGCSVRPMPEYCAANAAKPSGWRASMIGCDGQTQVANCGMVSGQNLFLKGESVTGGVIEGGLA</sequence>
<proteinExistence type="predicted"/>
<dbReference type="EMBL" id="HBFX01043175">
    <property type="protein sequence ID" value="CAD8974970.1"/>
    <property type="molecule type" value="Transcribed_RNA"/>
</dbReference>
<evidence type="ECO:0000313" key="3">
    <source>
        <dbReference type="EMBL" id="CAD8758641.1"/>
    </source>
</evidence>